<dbReference type="EC" id="1.3.99.-" evidence="2"/>
<accession>A0A1B8P512</accession>
<dbReference type="AlphaFoldDB" id="A0A1B8P512"/>
<keyword evidence="1" id="KW-1133">Transmembrane helix</keyword>
<keyword evidence="1" id="KW-0812">Transmembrane</keyword>
<evidence type="ECO:0000256" key="1">
    <source>
        <dbReference type="SAM" id="Phobius"/>
    </source>
</evidence>
<gene>
    <name evidence="2" type="primary">fadE_1</name>
    <name evidence="2" type="ORF">A8U91_01738</name>
</gene>
<dbReference type="PATRIC" id="fig|2746.7.peg.1780"/>
<comment type="caution">
    <text evidence="2">The sequence shown here is derived from an EMBL/GenBank/DDBJ whole genome shotgun (WGS) entry which is preliminary data.</text>
</comment>
<protein>
    <submittedName>
        <fullName evidence="2">Acyl-coenzyme A dehydrogenase</fullName>
        <ecNumber evidence="2">1.3.99.-</ecNumber>
    </submittedName>
</protein>
<dbReference type="GO" id="GO:0016491">
    <property type="term" value="F:oxidoreductase activity"/>
    <property type="evidence" value="ECO:0007669"/>
    <property type="project" value="UniProtKB-KW"/>
</dbReference>
<dbReference type="EMBL" id="MAJD01000001">
    <property type="protein sequence ID" value="OBX37374.1"/>
    <property type="molecule type" value="Genomic_DNA"/>
</dbReference>
<evidence type="ECO:0000313" key="3">
    <source>
        <dbReference type="Proteomes" id="UP000092504"/>
    </source>
</evidence>
<sequence>MLTLILLVLAVIGLLIVMRREAGALPALAVTGVTGLIGIFAGAPVIGVLLLIATAGIAACGLPGVRSAWLTPRLFAMFKKVAPKVSDTERTALEAGSVAWDGELFSGRPDWNRLLAFRDDGLSDEERAFVDHQCGVAAGMCNAWTSPASGPTCPRSSGIISSANVSSA</sequence>
<feature type="transmembrane region" description="Helical" evidence="1">
    <location>
        <begin position="39"/>
        <end position="65"/>
    </location>
</feature>
<reference evidence="2 3" key="1">
    <citation type="submission" date="2016-06" db="EMBL/GenBank/DDBJ databases">
        <title>Genome sequence of halotolerant plant growth promoting strain of Halomonas elongata HEK1 isolated from salterns of Rann of Kutch, Gujarat, India.</title>
        <authorList>
            <person name="Gaba S."/>
            <person name="Singh R.N."/>
            <person name="Abrol S."/>
            <person name="Kaushik R."/>
            <person name="Saxena A.K."/>
        </authorList>
    </citation>
    <scope>NUCLEOTIDE SEQUENCE [LARGE SCALE GENOMIC DNA]</scope>
    <source>
        <strain evidence="2 3">HEK1</strain>
    </source>
</reference>
<name>A0A1B8P512_HALEL</name>
<evidence type="ECO:0000313" key="2">
    <source>
        <dbReference type="EMBL" id="OBX37374.1"/>
    </source>
</evidence>
<keyword evidence="1" id="KW-0472">Membrane</keyword>
<dbReference type="Proteomes" id="UP000092504">
    <property type="component" value="Unassembled WGS sequence"/>
</dbReference>
<proteinExistence type="predicted"/>
<organism evidence="2 3">
    <name type="scientific">Halomonas elongata</name>
    <dbReference type="NCBI Taxonomy" id="2746"/>
    <lineage>
        <taxon>Bacteria</taxon>
        <taxon>Pseudomonadati</taxon>
        <taxon>Pseudomonadota</taxon>
        <taxon>Gammaproteobacteria</taxon>
        <taxon>Oceanospirillales</taxon>
        <taxon>Halomonadaceae</taxon>
        <taxon>Halomonas</taxon>
    </lineage>
</organism>
<keyword evidence="2" id="KW-0560">Oxidoreductase</keyword>